<dbReference type="Proteomes" id="UP001620514">
    <property type="component" value="Unassembled WGS sequence"/>
</dbReference>
<gene>
    <name evidence="6" type="ORF">ABH943_007517</name>
</gene>
<evidence type="ECO:0000256" key="3">
    <source>
        <dbReference type="ARBA" id="ARBA00023125"/>
    </source>
</evidence>
<dbReference type="Pfam" id="PF00772">
    <property type="entry name" value="DnaB"/>
    <property type="match status" value="1"/>
</dbReference>
<dbReference type="EMBL" id="JBIYDN010000035">
    <property type="protein sequence ID" value="MFK4447481.1"/>
    <property type="molecule type" value="Genomic_DNA"/>
</dbReference>
<keyword evidence="1" id="KW-0639">Primosome</keyword>
<protein>
    <submittedName>
        <fullName evidence="6">Replicative DNA helicase</fullName>
    </submittedName>
</protein>
<organism evidence="6 7">
    <name type="scientific">Caballeronia udeis</name>
    <dbReference type="NCBI Taxonomy" id="1232866"/>
    <lineage>
        <taxon>Bacteria</taxon>
        <taxon>Pseudomonadati</taxon>
        <taxon>Pseudomonadota</taxon>
        <taxon>Betaproteobacteria</taxon>
        <taxon>Burkholderiales</taxon>
        <taxon>Burkholderiaceae</taxon>
        <taxon>Caballeronia</taxon>
    </lineage>
</organism>
<proteinExistence type="predicted"/>
<comment type="caution">
    <text evidence="6">The sequence shown here is derived from an EMBL/GenBank/DDBJ whole genome shotgun (WGS) entry which is preliminary data.</text>
</comment>
<evidence type="ECO:0000259" key="5">
    <source>
        <dbReference type="Pfam" id="PF00772"/>
    </source>
</evidence>
<keyword evidence="6" id="KW-0347">Helicase</keyword>
<sequence length="568" mass="60736">MNARQETLDRADAAQHSIEAEQSVLGSLLLDNRSFKRIADQLRDRDFYRRDHRLIYRQITQLINDGRAADAITVFEALQVAGNADDAGGLAYLNELAQNTPGAANIQRYAEIVADRARLRSLLAAADEIRAVALNRQGATVTSIIARALAKLQDIAAGGADRAPGEAVMLSCAADVTPEAIRWLWEGWLAAGKLSILAGDGGTGKTTLALGLAAVLTVSGQWPDGTPCHRPGNILIWSSEDDWKDTLVPRLKAAGADLTRCFYVEGVKLADGKTGAFDPARDVPLLDARLEEIGGASLLIIDPIVNAVSGDMHKANDVRRSLQAIVDFGARHKCAILGLSHFTKGTAGRSPLERVTGSQAFGALARVVLVAAKEEGNDRRVLARAKSNIAADTGGVAYGIEIVRIADGIVASQVVWGELIAGTAREILGEFEYNADDDAPESLSELERCRHLLSEWLRPWMSHPDIKRAAEANGVSFRTLERAKAAAIADGIPIRAEKRGRDWVWVDASYPEQAQENATPPGESTPPTVSTPVGGVETQAEQGFAVKSAKSAKYPRAPARPRAPGGVP</sequence>
<dbReference type="PANTHER" id="PTHR30153:SF2">
    <property type="entry name" value="REPLICATIVE DNA HELICASE"/>
    <property type="match status" value="1"/>
</dbReference>
<name>A0ABW8MXH6_9BURK</name>
<evidence type="ECO:0000256" key="4">
    <source>
        <dbReference type="SAM" id="MobiDB-lite"/>
    </source>
</evidence>
<keyword evidence="6" id="KW-0378">Hydrolase</keyword>
<dbReference type="InterPro" id="IPR027417">
    <property type="entry name" value="P-loop_NTPase"/>
</dbReference>
<keyword evidence="6" id="KW-0547">Nucleotide-binding</keyword>
<dbReference type="RefSeq" id="WP_404613138.1">
    <property type="nucleotide sequence ID" value="NZ_JBIYDN010000035.1"/>
</dbReference>
<keyword evidence="6" id="KW-0067">ATP-binding</keyword>
<dbReference type="PANTHER" id="PTHR30153">
    <property type="entry name" value="REPLICATIVE DNA HELICASE DNAB"/>
    <property type="match status" value="1"/>
</dbReference>
<evidence type="ECO:0000256" key="1">
    <source>
        <dbReference type="ARBA" id="ARBA00022515"/>
    </source>
</evidence>
<dbReference type="GO" id="GO:0004386">
    <property type="term" value="F:helicase activity"/>
    <property type="evidence" value="ECO:0007669"/>
    <property type="project" value="UniProtKB-KW"/>
</dbReference>
<dbReference type="Gene3D" id="3.40.50.300">
    <property type="entry name" value="P-loop containing nucleotide triphosphate hydrolases"/>
    <property type="match status" value="1"/>
</dbReference>
<evidence type="ECO:0000256" key="2">
    <source>
        <dbReference type="ARBA" id="ARBA00022705"/>
    </source>
</evidence>
<dbReference type="InterPro" id="IPR016136">
    <property type="entry name" value="DNA_helicase_N/primase_C"/>
</dbReference>
<reference evidence="6 7" key="1">
    <citation type="submission" date="2024-11" db="EMBL/GenBank/DDBJ databases">
        <title>Using genomics to understand microbial adaptation to soil warming.</title>
        <authorList>
            <person name="Deangelis K.M. PhD."/>
        </authorList>
    </citation>
    <scope>NUCLEOTIDE SEQUENCE [LARGE SCALE GENOMIC DNA]</scope>
    <source>
        <strain evidence="6 7">GAS97</strain>
    </source>
</reference>
<dbReference type="InterPro" id="IPR007693">
    <property type="entry name" value="DNA_helicase_DnaB-like_N"/>
</dbReference>
<keyword evidence="3" id="KW-0238">DNA-binding</keyword>
<dbReference type="InterPro" id="IPR036185">
    <property type="entry name" value="DNA_heli_DnaB-like_N_sf"/>
</dbReference>
<keyword evidence="2" id="KW-0235">DNA replication</keyword>
<feature type="compositionally biased region" description="Low complexity" evidence="4">
    <location>
        <begin position="555"/>
        <end position="568"/>
    </location>
</feature>
<dbReference type="SUPFAM" id="SSF48024">
    <property type="entry name" value="N-terminal domain of DnaB helicase"/>
    <property type="match status" value="1"/>
</dbReference>
<dbReference type="Pfam" id="PF13481">
    <property type="entry name" value="AAA_25"/>
    <property type="match status" value="1"/>
</dbReference>
<evidence type="ECO:0000313" key="7">
    <source>
        <dbReference type="Proteomes" id="UP001620514"/>
    </source>
</evidence>
<dbReference type="Gene3D" id="1.10.860.10">
    <property type="entry name" value="DNAb Helicase, Chain A"/>
    <property type="match status" value="1"/>
</dbReference>
<accession>A0ABW8MXH6</accession>
<feature type="region of interest" description="Disordered" evidence="4">
    <location>
        <begin position="513"/>
        <end position="568"/>
    </location>
</feature>
<keyword evidence="7" id="KW-1185">Reference proteome</keyword>
<feature type="domain" description="DNA helicase DnaB-like N-terminal" evidence="5">
    <location>
        <begin position="15"/>
        <end position="115"/>
    </location>
</feature>
<dbReference type="SUPFAM" id="SSF52540">
    <property type="entry name" value="P-loop containing nucleoside triphosphate hydrolases"/>
    <property type="match status" value="1"/>
</dbReference>
<evidence type="ECO:0000313" key="6">
    <source>
        <dbReference type="EMBL" id="MFK4447481.1"/>
    </source>
</evidence>